<dbReference type="InterPro" id="IPR015424">
    <property type="entry name" value="PyrdxlP-dep_Trfase"/>
</dbReference>
<dbReference type="OrthoDB" id="5501089at2"/>
<evidence type="ECO:0000259" key="2">
    <source>
        <dbReference type="Pfam" id="PF00266"/>
    </source>
</evidence>
<dbReference type="Pfam" id="PF00266">
    <property type="entry name" value="Aminotran_5"/>
    <property type="match status" value="1"/>
</dbReference>
<evidence type="ECO:0000256" key="1">
    <source>
        <dbReference type="ARBA" id="ARBA00022898"/>
    </source>
</evidence>
<evidence type="ECO:0000313" key="3">
    <source>
        <dbReference type="EMBL" id="QCZ94724.1"/>
    </source>
</evidence>
<evidence type="ECO:0000313" key="4">
    <source>
        <dbReference type="Proteomes" id="UP000304912"/>
    </source>
</evidence>
<dbReference type="Gene3D" id="3.40.640.10">
    <property type="entry name" value="Type I PLP-dependent aspartate aminotransferase-like (Major domain)"/>
    <property type="match status" value="1"/>
</dbReference>
<keyword evidence="3" id="KW-0032">Aminotransferase</keyword>
<dbReference type="PANTHER" id="PTHR43586">
    <property type="entry name" value="CYSTEINE DESULFURASE"/>
    <property type="match status" value="1"/>
</dbReference>
<dbReference type="KEGG" id="salk:FBQ74_15170"/>
<organism evidence="3 4">
    <name type="scientific">Salinimonas iocasae</name>
    <dbReference type="NCBI Taxonomy" id="2572577"/>
    <lineage>
        <taxon>Bacteria</taxon>
        <taxon>Pseudomonadati</taxon>
        <taxon>Pseudomonadota</taxon>
        <taxon>Gammaproteobacteria</taxon>
        <taxon>Alteromonadales</taxon>
        <taxon>Alteromonadaceae</taxon>
        <taxon>Alteromonas/Salinimonas group</taxon>
        <taxon>Salinimonas</taxon>
    </lineage>
</organism>
<keyword evidence="3" id="KW-0808">Transferase</keyword>
<protein>
    <submittedName>
        <fullName evidence="3">Aminotransferase class V-fold PLP-dependent enzyme</fullName>
    </submittedName>
</protein>
<dbReference type="AlphaFoldDB" id="A0A5B7YGK7"/>
<dbReference type="InterPro" id="IPR015421">
    <property type="entry name" value="PyrdxlP-dep_Trfase_major"/>
</dbReference>
<dbReference type="PANTHER" id="PTHR43586:SF8">
    <property type="entry name" value="CYSTEINE DESULFURASE 1, CHLOROPLASTIC"/>
    <property type="match status" value="1"/>
</dbReference>
<gene>
    <name evidence="3" type="ORF">FBQ74_15170</name>
</gene>
<dbReference type="GO" id="GO:0008483">
    <property type="term" value="F:transaminase activity"/>
    <property type="evidence" value="ECO:0007669"/>
    <property type="project" value="UniProtKB-KW"/>
</dbReference>
<feature type="domain" description="Aminotransferase class V" evidence="2">
    <location>
        <begin position="32"/>
        <end position="357"/>
    </location>
</feature>
<name>A0A5B7YGK7_9ALTE</name>
<keyword evidence="4" id="KW-1185">Reference proteome</keyword>
<dbReference type="RefSeq" id="WP_139757460.1">
    <property type="nucleotide sequence ID" value="NZ_CP039852.1"/>
</dbReference>
<dbReference type="Gene3D" id="3.90.1150.10">
    <property type="entry name" value="Aspartate Aminotransferase, domain 1"/>
    <property type="match status" value="1"/>
</dbReference>
<accession>A0A5B7YGK7</accession>
<keyword evidence="1" id="KW-0663">Pyridoxal phosphate</keyword>
<sequence>MYKQYYRRFLTANASVQHYSCHSHYYWPDVTREAMLEYWEDSARYVDEKWAHFFSEAVPQVQSYISDILNTGMPEQIVFAPNTHELVARLLSCLDYTKKPAILSTDSEFHSFNRQISRLNETGTISLHQVATLPFDDFETRFIEAIRQQKWDMIFFSQVFFNSGYVVRHLPEIIDAVSDSDTLIVIDGYHGFMALPTDLAPIADRIFYLGGAYKYAQAGEGACFAHVPPGCTLRPVYTGWFAEFGELHEPRSDKVNYASDAMRFAGATMDFCALYRLRAVLRLFEQEKIDVATINQHVKQLQQHFLQLLDAQGHPLLNRDNLMIEDENLRGHFLTFNLPDSEVTEMLSQFLRNNNIQTDFRGNRLRFGFGLYHDPQDIDLVCLQHE</sequence>
<dbReference type="InterPro" id="IPR000192">
    <property type="entry name" value="Aminotrans_V_dom"/>
</dbReference>
<reference evidence="3 4" key="1">
    <citation type="submission" date="2019-04" db="EMBL/GenBank/DDBJ databases">
        <title>Salinimonas iocasae sp. nov., a halophilic bacterium isolated from the outer tube casing of tubeworms in Okinawa Trough.</title>
        <authorList>
            <person name="Zhang H."/>
            <person name="Wang H."/>
            <person name="Li C."/>
        </authorList>
    </citation>
    <scope>NUCLEOTIDE SEQUENCE [LARGE SCALE GENOMIC DNA]</scope>
    <source>
        <strain evidence="3 4">KX18D6</strain>
    </source>
</reference>
<proteinExistence type="predicted"/>
<dbReference type="Proteomes" id="UP000304912">
    <property type="component" value="Chromosome"/>
</dbReference>
<dbReference type="InterPro" id="IPR015422">
    <property type="entry name" value="PyrdxlP-dep_Trfase_small"/>
</dbReference>
<dbReference type="EMBL" id="CP039852">
    <property type="protein sequence ID" value="QCZ94724.1"/>
    <property type="molecule type" value="Genomic_DNA"/>
</dbReference>
<dbReference type="SUPFAM" id="SSF53383">
    <property type="entry name" value="PLP-dependent transferases"/>
    <property type="match status" value="1"/>
</dbReference>